<dbReference type="InterPro" id="IPR036591">
    <property type="entry name" value="YggU-like_sf"/>
</dbReference>
<evidence type="ECO:0000256" key="1">
    <source>
        <dbReference type="ARBA" id="ARBA00010364"/>
    </source>
</evidence>
<dbReference type="Pfam" id="PF02594">
    <property type="entry name" value="DUF167"/>
    <property type="match status" value="1"/>
</dbReference>
<comment type="similarity">
    <text evidence="1 2">Belongs to the UPF0235 family.</text>
</comment>
<dbReference type="PANTHER" id="PTHR13420:SF7">
    <property type="entry name" value="UPF0235 PROTEIN C15ORF40"/>
    <property type="match status" value="1"/>
</dbReference>
<accession>A0A518DTI5</accession>
<dbReference type="KEGG" id="lcre:Pla8534_29200"/>
<dbReference type="EMBL" id="CP036433">
    <property type="protein sequence ID" value="QDU95108.1"/>
    <property type="molecule type" value="Genomic_DNA"/>
</dbReference>
<sequence length="101" mass="10941">MISIHLQPHAEGVLLPVKAAPGSRRNEIRGEQDGALKVAVTQIAEKGKANQALVQVLAKTLRLRKSQIELQSGMLNSHKQFLIREISLAQLQAKIDAACPG</sequence>
<gene>
    <name evidence="3" type="ORF">Pla8534_29200</name>
</gene>
<dbReference type="HAMAP" id="MF_00634">
    <property type="entry name" value="UPF0235"/>
    <property type="match status" value="1"/>
</dbReference>
<name>A0A518DTI5_9BACT</name>
<dbReference type="NCBIfam" id="TIGR00251">
    <property type="entry name" value="DUF167 family protein"/>
    <property type="match status" value="1"/>
</dbReference>
<organism evidence="3 4">
    <name type="scientific">Lignipirellula cremea</name>
    <dbReference type="NCBI Taxonomy" id="2528010"/>
    <lineage>
        <taxon>Bacteria</taxon>
        <taxon>Pseudomonadati</taxon>
        <taxon>Planctomycetota</taxon>
        <taxon>Planctomycetia</taxon>
        <taxon>Pirellulales</taxon>
        <taxon>Pirellulaceae</taxon>
        <taxon>Lignipirellula</taxon>
    </lineage>
</organism>
<dbReference type="Gene3D" id="3.30.1200.10">
    <property type="entry name" value="YggU-like"/>
    <property type="match status" value="1"/>
</dbReference>
<dbReference type="SUPFAM" id="SSF69786">
    <property type="entry name" value="YggU-like"/>
    <property type="match status" value="1"/>
</dbReference>
<dbReference type="GO" id="GO:0005737">
    <property type="term" value="C:cytoplasm"/>
    <property type="evidence" value="ECO:0007669"/>
    <property type="project" value="TreeGrafter"/>
</dbReference>
<protein>
    <recommendedName>
        <fullName evidence="2">UPF0235 protein Pla8534_29200</fullName>
    </recommendedName>
</protein>
<dbReference type="AlphaFoldDB" id="A0A518DTI5"/>
<dbReference type="RefSeq" id="WP_145059481.1">
    <property type="nucleotide sequence ID" value="NZ_CP036433.1"/>
</dbReference>
<evidence type="ECO:0000313" key="4">
    <source>
        <dbReference type="Proteomes" id="UP000317648"/>
    </source>
</evidence>
<dbReference type="SMART" id="SM01152">
    <property type="entry name" value="DUF167"/>
    <property type="match status" value="1"/>
</dbReference>
<dbReference type="Proteomes" id="UP000317648">
    <property type="component" value="Chromosome"/>
</dbReference>
<reference evidence="3 4" key="1">
    <citation type="submission" date="2019-02" db="EMBL/GenBank/DDBJ databases">
        <title>Deep-cultivation of Planctomycetes and their phenomic and genomic characterization uncovers novel biology.</title>
        <authorList>
            <person name="Wiegand S."/>
            <person name="Jogler M."/>
            <person name="Boedeker C."/>
            <person name="Pinto D."/>
            <person name="Vollmers J."/>
            <person name="Rivas-Marin E."/>
            <person name="Kohn T."/>
            <person name="Peeters S.H."/>
            <person name="Heuer A."/>
            <person name="Rast P."/>
            <person name="Oberbeckmann S."/>
            <person name="Bunk B."/>
            <person name="Jeske O."/>
            <person name="Meyerdierks A."/>
            <person name="Storesund J.E."/>
            <person name="Kallscheuer N."/>
            <person name="Luecker S."/>
            <person name="Lage O.M."/>
            <person name="Pohl T."/>
            <person name="Merkel B.J."/>
            <person name="Hornburger P."/>
            <person name="Mueller R.-W."/>
            <person name="Bruemmer F."/>
            <person name="Labrenz M."/>
            <person name="Spormann A.M."/>
            <person name="Op den Camp H."/>
            <person name="Overmann J."/>
            <person name="Amann R."/>
            <person name="Jetten M.S.M."/>
            <person name="Mascher T."/>
            <person name="Medema M.H."/>
            <person name="Devos D.P."/>
            <person name="Kaster A.-K."/>
            <person name="Ovreas L."/>
            <person name="Rohde M."/>
            <person name="Galperin M.Y."/>
            <person name="Jogler C."/>
        </authorList>
    </citation>
    <scope>NUCLEOTIDE SEQUENCE [LARGE SCALE GENOMIC DNA]</scope>
    <source>
        <strain evidence="3 4">Pla85_3_4</strain>
    </source>
</reference>
<dbReference type="PANTHER" id="PTHR13420">
    <property type="entry name" value="UPF0235 PROTEIN C15ORF40"/>
    <property type="match status" value="1"/>
</dbReference>
<proteinExistence type="inferred from homology"/>
<evidence type="ECO:0000313" key="3">
    <source>
        <dbReference type="EMBL" id="QDU95108.1"/>
    </source>
</evidence>
<dbReference type="InterPro" id="IPR003746">
    <property type="entry name" value="DUF167"/>
</dbReference>
<dbReference type="OrthoDB" id="290224at2"/>
<evidence type="ECO:0000256" key="2">
    <source>
        <dbReference type="HAMAP-Rule" id="MF_00634"/>
    </source>
</evidence>
<keyword evidence="4" id="KW-1185">Reference proteome</keyword>